<organism evidence="3 4">
    <name type="scientific">Jonesia denitrificans (strain ATCC 14870 / DSM 20603 / BCRC 15368 / CIP 55.134 / JCM 11481 / NBRC 15587 / NCTC 10816 / Prevot 55134)</name>
    <name type="common">Listeria denitrificans</name>
    <dbReference type="NCBI Taxonomy" id="471856"/>
    <lineage>
        <taxon>Bacteria</taxon>
        <taxon>Bacillati</taxon>
        <taxon>Actinomycetota</taxon>
        <taxon>Actinomycetes</taxon>
        <taxon>Micrococcales</taxon>
        <taxon>Jonesiaceae</taxon>
        <taxon>Jonesia</taxon>
    </lineage>
</organism>
<dbReference type="eggNOG" id="COG1721">
    <property type="taxonomic scope" value="Bacteria"/>
</dbReference>
<feature type="domain" description="DUF58" evidence="2">
    <location>
        <begin position="192"/>
        <end position="368"/>
    </location>
</feature>
<evidence type="ECO:0000313" key="4">
    <source>
        <dbReference type="Proteomes" id="UP000000628"/>
    </source>
</evidence>
<dbReference type="Proteomes" id="UP000000628">
    <property type="component" value="Chromosome"/>
</dbReference>
<accession>C7QZH8</accession>
<evidence type="ECO:0000256" key="1">
    <source>
        <dbReference type="SAM" id="Phobius"/>
    </source>
</evidence>
<dbReference type="PANTHER" id="PTHR33608">
    <property type="entry name" value="BLL2464 PROTEIN"/>
    <property type="match status" value="1"/>
</dbReference>
<proteinExistence type="predicted"/>
<gene>
    <name evidence="3" type="ordered locus">Jden_1833</name>
</gene>
<dbReference type="PANTHER" id="PTHR33608:SF3">
    <property type="entry name" value="SLR2013 PROTEIN"/>
    <property type="match status" value="1"/>
</dbReference>
<dbReference type="HOGENOM" id="CLU_048408_0_0_11"/>
<dbReference type="InterPro" id="IPR036465">
    <property type="entry name" value="vWFA_dom_sf"/>
</dbReference>
<name>C7QZH8_JONDD</name>
<dbReference type="AlphaFoldDB" id="C7QZH8"/>
<feature type="transmembrane region" description="Helical" evidence="1">
    <location>
        <begin position="30"/>
        <end position="47"/>
    </location>
</feature>
<dbReference type="RefSeq" id="WP_015772104.1">
    <property type="nucleotide sequence ID" value="NC_013174.1"/>
</dbReference>
<reference evidence="3 4" key="1">
    <citation type="journal article" date="2009" name="Stand. Genomic Sci.">
        <title>Complete genome sequence of Jonesia denitrificans type strain (Prevot 55134).</title>
        <authorList>
            <person name="Pukall R."/>
            <person name="Gehrich-Schroter G."/>
            <person name="Lapidus A."/>
            <person name="Nolan M."/>
            <person name="Glavina Del Rio T."/>
            <person name="Lucas S."/>
            <person name="Chen F."/>
            <person name="Tice H."/>
            <person name="Pitluck S."/>
            <person name="Cheng J.F."/>
            <person name="Copeland A."/>
            <person name="Saunders E."/>
            <person name="Brettin T."/>
            <person name="Detter J.C."/>
            <person name="Bruce D."/>
            <person name="Goodwin L."/>
            <person name="Pati A."/>
            <person name="Ivanova N."/>
            <person name="Mavromatis K."/>
            <person name="Ovchinnikova G."/>
            <person name="Chen A."/>
            <person name="Palaniappan K."/>
            <person name="Land M."/>
            <person name="Hauser L."/>
            <person name="Chang Y.J."/>
            <person name="Jeffries C.D."/>
            <person name="Chain P."/>
            <person name="Goker M."/>
            <person name="Bristow J."/>
            <person name="Eisen J.A."/>
            <person name="Markowitz V."/>
            <person name="Hugenholtz P."/>
            <person name="Kyrpides N.C."/>
            <person name="Klenk H.P."/>
            <person name="Han C."/>
        </authorList>
    </citation>
    <scope>NUCLEOTIDE SEQUENCE [LARGE SCALE GENOMIC DNA]</scope>
    <source>
        <strain evidence="4">ATCC 14870 / DSM 20603 / BCRC 15368 / CIP 55.134 / JCM 11481 / NBRC 15587 / NCTC 10816 / Prevot 55134</strain>
    </source>
</reference>
<sequence>MALSWRPAALIALGIIPALIFAQWHVVVVWVAAVVVLTIVDAILAASPRALEVTRTLPTQVKLGEVAQGEFVVSNRGRRTARGLLHDAWGPSAGVVTPVQRLVVRAGDATRVPCVLQPTRRGDRVAAHVTVRLFGPMRLGARQLSLLAPSTVKVLPEFRSSKHLPSRLALLREIDGGSAVQIRGQGTEFDSLRPYVEGDDVRSIDWRATARSREVTVRTWRPERDRRVIIVVDTSRTSAPQVAGETRLDAYIEAALLLGALASHAGDRVEVLAHDRSSRAHVSAHAGSKVLHELAVALSGVQPVLVESDWDVVAAKVRERVWQRSLVVVLSNADITTPENGFVTAISTLAAQHTVVVASVSDPETTAMSTDVSDSAAVFGAAAAQATLLARRAALGVLERSQAITVDSLPNDLAPRVADTYLMLKATGRL</sequence>
<dbReference type="InterPro" id="IPR002881">
    <property type="entry name" value="DUF58"/>
</dbReference>
<evidence type="ECO:0000313" key="3">
    <source>
        <dbReference type="EMBL" id="ACV09476.1"/>
    </source>
</evidence>
<feature type="transmembrane region" description="Helical" evidence="1">
    <location>
        <begin position="7"/>
        <end position="24"/>
    </location>
</feature>
<protein>
    <recommendedName>
        <fullName evidence="2">DUF58 domain-containing protein</fullName>
    </recommendedName>
</protein>
<dbReference type="Pfam" id="PF01882">
    <property type="entry name" value="DUF58"/>
    <property type="match status" value="1"/>
</dbReference>
<dbReference type="SUPFAM" id="SSF53300">
    <property type="entry name" value="vWA-like"/>
    <property type="match status" value="1"/>
</dbReference>
<keyword evidence="1" id="KW-0472">Membrane</keyword>
<dbReference type="EMBL" id="CP001706">
    <property type="protein sequence ID" value="ACV09476.1"/>
    <property type="molecule type" value="Genomic_DNA"/>
</dbReference>
<dbReference type="OrthoDB" id="845740at2"/>
<dbReference type="STRING" id="471856.Jden_1833"/>
<evidence type="ECO:0000259" key="2">
    <source>
        <dbReference type="Pfam" id="PF01882"/>
    </source>
</evidence>
<keyword evidence="4" id="KW-1185">Reference proteome</keyword>
<dbReference type="KEGG" id="jde:Jden_1833"/>
<keyword evidence="1" id="KW-1133">Transmembrane helix</keyword>
<keyword evidence="1" id="KW-0812">Transmembrane</keyword>